<dbReference type="GO" id="GO:0001671">
    <property type="term" value="F:ATPase activator activity"/>
    <property type="evidence" value="ECO:0007669"/>
    <property type="project" value="TreeGrafter"/>
</dbReference>
<sequence length="167" mass="18940">MNRTHQNVFLSFFTLTVMSQLELLWPHPTSPYVLLGISERADIGEIRGAFKRRALETHPDKCGPTAGESFLLVKEAATLLLDPYQRSQYDQLRLQTTVRLTGEVSDSYRLGEDFDLTAEETGYQVYQRECRCGGLYEVIVFEGEKRTVVRCECDCCSLTVEVDLSAS</sequence>
<dbReference type="VEuPathDB" id="TriTrypDB:ADEAN_000989800"/>
<keyword evidence="2" id="KW-0479">Metal-binding</keyword>
<dbReference type="PANTHER" id="PTHR45255:SF1">
    <property type="entry name" value="DNAJ HOMOLOG SUBFAMILY C MEMBER 24"/>
    <property type="match status" value="1"/>
</dbReference>
<dbReference type="SUPFAM" id="SSF144217">
    <property type="entry name" value="CSL zinc finger"/>
    <property type="match status" value="1"/>
</dbReference>
<name>S9VDI2_9TRYP</name>
<keyword evidence="8" id="KW-1185">Reference proteome</keyword>
<proteinExistence type="inferred from homology"/>
<evidence type="ECO:0000256" key="4">
    <source>
        <dbReference type="ARBA" id="ARBA00023004"/>
    </source>
</evidence>
<feature type="domain" description="J" evidence="6">
    <location>
        <begin position="30"/>
        <end position="93"/>
    </location>
</feature>
<evidence type="ECO:0000256" key="2">
    <source>
        <dbReference type="ARBA" id="ARBA00022723"/>
    </source>
</evidence>
<evidence type="ECO:0000313" key="7">
    <source>
        <dbReference type="EMBL" id="CAD2222354.1"/>
    </source>
</evidence>
<evidence type="ECO:0000256" key="1">
    <source>
        <dbReference type="ARBA" id="ARBA00006169"/>
    </source>
</evidence>
<keyword evidence="4" id="KW-0408">Iron</keyword>
<dbReference type="PANTHER" id="PTHR45255">
    <property type="entry name" value="DNAJ HOMOLOG SUBFAMILY C MEMBER 24"/>
    <property type="match status" value="1"/>
</dbReference>
<dbReference type="AlphaFoldDB" id="S9VDI2"/>
<evidence type="ECO:0000256" key="5">
    <source>
        <dbReference type="SAM" id="SignalP"/>
    </source>
</evidence>
<dbReference type="PROSITE" id="PS50076">
    <property type="entry name" value="DNAJ_2"/>
    <property type="match status" value="1"/>
</dbReference>
<dbReference type="Pfam" id="PF00226">
    <property type="entry name" value="DnaJ"/>
    <property type="match status" value="1"/>
</dbReference>
<feature type="signal peptide" evidence="5">
    <location>
        <begin position="1"/>
        <end position="19"/>
    </location>
</feature>
<dbReference type="EMBL" id="LR877169">
    <property type="protein sequence ID" value="CAD2222354.1"/>
    <property type="molecule type" value="Genomic_DNA"/>
</dbReference>
<protein>
    <submittedName>
        <fullName evidence="7">DnaJ domain containing protein, putative</fullName>
    </submittedName>
</protein>
<dbReference type="InterPro" id="IPR036671">
    <property type="entry name" value="DPH_MB_sf"/>
</dbReference>
<reference evidence="7 8" key="1">
    <citation type="submission" date="2020-08" db="EMBL/GenBank/DDBJ databases">
        <authorList>
            <person name="Newling K."/>
            <person name="Davey J."/>
            <person name="Forrester S."/>
        </authorList>
    </citation>
    <scope>NUCLEOTIDE SEQUENCE [LARGE SCALE GENOMIC DNA]</scope>
    <source>
        <strain evidence="8">Crithidia deanei Carvalho (ATCC PRA-265)</strain>
    </source>
</reference>
<organism evidence="7 8">
    <name type="scientific">Angomonas deanei</name>
    <dbReference type="NCBI Taxonomy" id="59799"/>
    <lineage>
        <taxon>Eukaryota</taxon>
        <taxon>Discoba</taxon>
        <taxon>Euglenozoa</taxon>
        <taxon>Kinetoplastea</taxon>
        <taxon>Metakinetoplastina</taxon>
        <taxon>Trypanosomatida</taxon>
        <taxon>Trypanosomatidae</taxon>
        <taxon>Strigomonadinae</taxon>
        <taxon>Angomonas</taxon>
    </lineage>
</organism>
<accession>S9VDI2</accession>
<keyword evidence="5" id="KW-0732">Signal</keyword>
<dbReference type="SUPFAM" id="SSF46565">
    <property type="entry name" value="Chaperone J-domain"/>
    <property type="match status" value="1"/>
</dbReference>
<evidence type="ECO:0000256" key="3">
    <source>
        <dbReference type="ARBA" id="ARBA00022833"/>
    </source>
</evidence>
<dbReference type="GO" id="GO:0008198">
    <property type="term" value="F:ferrous iron binding"/>
    <property type="evidence" value="ECO:0007669"/>
    <property type="project" value="TreeGrafter"/>
</dbReference>
<feature type="chain" id="PRO_5007727272" evidence="5">
    <location>
        <begin position="20"/>
        <end position="167"/>
    </location>
</feature>
<dbReference type="SMART" id="SM00271">
    <property type="entry name" value="DnaJ"/>
    <property type="match status" value="1"/>
</dbReference>
<comment type="similarity">
    <text evidence="1">Belongs to the DPH4 family.</text>
</comment>
<gene>
    <name evidence="7" type="ORF">ADEAN_000989800</name>
</gene>
<dbReference type="Pfam" id="PF05207">
    <property type="entry name" value="Zn_ribbon_CSL"/>
    <property type="match status" value="1"/>
</dbReference>
<evidence type="ECO:0000259" key="6">
    <source>
        <dbReference type="PROSITE" id="PS50076"/>
    </source>
</evidence>
<evidence type="ECO:0000313" key="8">
    <source>
        <dbReference type="Proteomes" id="UP000515908"/>
    </source>
</evidence>
<dbReference type="CDD" id="cd06257">
    <property type="entry name" value="DnaJ"/>
    <property type="match status" value="1"/>
</dbReference>
<dbReference type="Gene3D" id="1.10.287.110">
    <property type="entry name" value="DnaJ domain"/>
    <property type="match status" value="1"/>
</dbReference>
<dbReference type="InterPro" id="IPR001623">
    <property type="entry name" value="DnaJ_domain"/>
</dbReference>
<dbReference type="Gene3D" id="3.10.660.10">
    <property type="entry name" value="DPH Zinc finger"/>
    <property type="match status" value="1"/>
</dbReference>
<dbReference type="InterPro" id="IPR036869">
    <property type="entry name" value="J_dom_sf"/>
</dbReference>
<keyword evidence="3" id="KW-0862">Zinc</keyword>
<dbReference type="InterPro" id="IPR007872">
    <property type="entry name" value="DPH_MB_dom"/>
</dbReference>
<dbReference type="OrthoDB" id="10250354at2759"/>
<dbReference type="Proteomes" id="UP000515908">
    <property type="component" value="Chromosome 25"/>
</dbReference>